<accession>A0A7V6A4U8</accession>
<dbReference type="PIRSF" id="PIRSF000390">
    <property type="entry name" value="PLP_StrS"/>
    <property type="match status" value="1"/>
</dbReference>
<dbReference type="InterPro" id="IPR015421">
    <property type="entry name" value="PyrdxlP-dep_Trfase_major"/>
</dbReference>
<dbReference type="Pfam" id="PF01041">
    <property type="entry name" value="DegT_DnrJ_EryC1"/>
    <property type="match status" value="1"/>
</dbReference>
<evidence type="ECO:0000256" key="3">
    <source>
        <dbReference type="RuleBase" id="RU004508"/>
    </source>
</evidence>
<dbReference type="EMBL" id="DTGR01000177">
    <property type="protein sequence ID" value="HHS30282.1"/>
    <property type="molecule type" value="Genomic_DNA"/>
</dbReference>
<dbReference type="InterPro" id="IPR015422">
    <property type="entry name" value="PyrdxlP-dep_Trfase_small"/>
</dbReference>
<feature type="modified residue" description="N6-(pyridoxal phosphate)lysine" evidence="2">
    <location>
        <position position="198"/>
    </location>
</feature>
<comment type="similarity">
    <text evidence="3">Belongs to the DegT/DnrJ/EryC1 family.</text>
</comment>
<dbReference type="PANTHER" id="PTHR30244">
    <property type="entry name" value="TRANSAMINASE"/>
    <property type="match status" value="1"/>
</dbReference>
<comment type="caution">
    <text evidence="4">The sequence shown here is derived from an EMBL/GenBank/DDBJ whole genome shotgun (WGS) entry which is preliminary data.</text>
</comment>
<evidence type="ECO:0000256" key="2">
    <source>
        <dbReference type="PIRSR" id="PIRSR000390-2"/>
    </source>
</evidence>
<reference evidence="4" key="1">
    <citation type="journal article" date="2020" name="mSystems">
        <title>Genome- and Community-Level Interaction Insights into Carbon Utilization and Element Cycling Functions of Hydrothermarchaeota in Hydrothermal Sediment.</title>
        <authorList>
            <person name="Zhou Z."/>
            <person name="Liu Y."/>
            <person name="Xu W."/>
            <person name="Pan J."/>
            <person name="Luo Z.H."/>
            <person name="Li M."/>
        </authorList>
    </citation>
    <scope>NUCLEOTIDE SEQUENCE [LARGE SCALE GENOMIC DNA]</scope>
    <source>
        <strain evidence="4">SpSt-767</strain>
    </source>
</reference>
<sequence>MTKPLPFIDLEAQQRKIQDRITENVRRVLAHGQYILGPEVAELEKRLAACVGVRHAVTCSSGTDALLMILMAKGVGPGDAIFTTPFTFIATAEVVRLLGATPVFVDIDPATYNVDPEALQEALVNFAGHARTAGLTPRGVIAVDLFGQPADYDRISALARDHGLFVLEDAAQSFGATYHGRQAGALAEAAATSFFPAKPLGGYGDGGAVLTDDHDLAAILMSIRNHGQGADRYDHVRLGINGRLDTLQAAILLAKLDIFDEEVAARQEIARRYHQGLKEVVAVPEVAPGCTSVWAQYSVESEARDLIRVKLQQAGVPTAVYYPKPLHLQEVFRDLGYGPGDFPVSEAAAARIFSLPMHPYLTTNDQERLIEVIRQAAAGFISAPSASLR</sequence>
<dbReference type="PANTHER" id="PTHR30244:SF42">
    <property type="entry name" value="UDP-2-ACETAMIDO-2-DEOXY-3-OXO-D-GLUCURONATE AMINOTRANSFERASE"/>
    <property type="match status" value="1"/>
</dbReference>
<evidence type="ECO:0000313" key="4">
    <source>
        <dbReference type="EMBL" id="HHS30282.1"/>
    </source>
</evidence>
<organism evidence="4">
    <name type="scientific">Desulfobacca acetoxidans</name>
    <dbReference type="NCBI Taxonomy" id="60893"/>
    <lineage>
        <taxon>Bacteria</taxon>
        <taxon>Pseudomonadati</taxon>
        <taxon>Thermodesulfobacteriota</taxon>
        <taxon>Desulfobaccia</taxon>
        <taxon>Desulfobaccales</taxon>
        <taxon>Desulfobaccaceae</taxon>
        <taxon>Desulfobacca</taxon>
    </lineage>
</organism>
<dbReference type="GO" id="GO:0008483">
    <property type="term" value="F:transaminase activity"/>
    <property type="evidence" value="ECO:0007669"/>
    <property type="project" value="UniProtKB-KW"/>
</dbReference>
<dbReference type="SUPFAM" id="SSF53383">
    <property type="entry name" value="PLP-dependent transferases"/>
    <property type="match status" value="1"/>
</dbReference>
<dbReference type="GO" id="GO:0030170">
    <property type="term" value="F:pyridoxal phosphate binding"/>
    <property type="evidence" value="ECO:0007669"/>
    <property type="project" value="TreeGrafter"/>
</dbReference>
<dbReference type="Gene3D" id="3.40.640.10">
    <property type="entry name" value="Type I PLP-dependent aspartate aminotransferase-like (Major domain)"/>
    <property type="match status" value="1"/>
</dbReference>
<protein>
    <submittedName>
        <fullName evidence="4">DegT/DnrJ/EryC1/StrS family aminotransferase</fullName>
    </submittedName>
</protein>
<dbReference type="AlphaFoldDB" id="A0A7V6A4U8"/>
<dbReference type="Gene3D" id="3.90.1150.10">
    <property type="entry name" value="Aspartate Aminotransferase, domain 1"/>
    <property type="match status" value="1"/>
</dbReference>
<keyword evidence="2 3" id="KW-0663">Pyridoxal phosphate</keyword>
<keyword evidence="4" id="KW-0032">Aminotransferase</keyword>
<proteinExistence type="inferred from homology"/>
<dbReference type="InterPro" id="IPR015424">
    <property type="entry name" value="PyrdxlP-dep_Trfase"/>
</dbReference>
<evidence type="ECO:0000256" key="1">
    <source>
        <dbReference type="PIRSR" id="PIRSR000390-1"/>
    </source>
</evidence>
<dbReference type="InterPro" id="IPR000653">
    <property type="entry name" value="DegT/StrS_aminotransferase"/>
</dbReference>
<gene>
    <name evidence="4" type="ORF">ENV52_11350</name>
</gene>
<dbReference type="GO" id="GO:0000271">
    <property type="term" value="P:polysaccharide biosynthetic process"/>
    <property type="evidence" value="ECO:0007669"/>
    <property type="project" value="TreeGrafter"/>
</dbReference>
<dbReference type="CDD" id="cd00616">
    <property type="entry name" value="AHBA_syn"/>
    <property type="match status" value="1"/>
</dbReference>
<name>A0A7V6A4U8_9BACT</name>
<feature type="active site" description="Proton acceptor" evidence="1">
    <location>
        <position position="198"/>
    </location>
</feature>
<keyword evidence="4" id="KW-0808">Transferase</keyword>